<dbReference type="AlphaFoldDB" id="Q11FH9"/>
<evidence type="ECO:0000259" key="5">
    <source>
        <dbReference type="PROSITE" id="PS50931"/>
    </source>
</evidence>
<accession>Q11FH9</accession>
<protein>
    <submittedName>
        <fullName evidence="6">Transcriptional regulator, LysR family</fullName>
    </submittedName>
</protein>
<proteinExistence type="inferred from homology"/>
<dbReference type="CDD" id="cd05466">
    <property type="entry name" value="PBP2_LTTR_substrate"/>
    <property type="match status" value="1"/>
</dbReference>
<gene>
    <name evidence="6" type="ordered locus">Meso_2462</name>
</gene>
<dbReference type="GO" id="GO:0003677">
    <property type="term" value="F:DNA binding"/>
    <property type="evidence" value="ECO:0007669"/>
    <property type="project" value="UniProtKB-KW"/>
</dbReference>
<dbReference type="Pfam" id="PF03466">
    <property type="entry name" value="LysR_substrate"/>
    <property type="match status" value="1"/>
</dbReference>
<evidence type="ECO:0000256" key="4">
    <source>
        <dbReference type="ARBA" id="ARBA00023163"/>
    </source>
</evidence>
<dbReference type="InterPro" id="IPR036390">
    <property type="entry name" value="WH_DNA-bd_sf"/>
</dbReference>
<dbReference type="PANTHER" id="PTHR30346">
    <property type="entry name" value="TRANSCRIPTIONAL DUAL REGULATOR HCAR-RELATED"/>
    <property type="match status" value="1"/>
</dbReference>
<dbReference type="GO" id="GO:0032993">
    <property type="term" value="C:protein-DNA complex"/>
    <property type="evidence" value="ECO:0007669"/>
    <property type="project" value="TreeGrafter"/>
</dbReference>
<organism evidence="6">
    <name type="scientific">Chelativorans sp. (strain BNC1)</name>
    <dbReference type="NCBI Taxonomy" id="266779"/>
    <lineage>
        <taxon>Bacteria</taxon>
        <taxon>Pseudomonadati</taxon>
        <taxon>Pseudomonadota</taxon>
        <taxon>Alphaproteobacteria</taxon>
        <taxon>Hyphomicrobiales</taxon>
        <taxon>Phyllobacteriaceae</taxon>
        <taxon>Chelativorans</taxon>
    </lineage>
</organism>
<dbReference type="EMBL" id="CP000390">
    <property type="protein sequence ID" value="ABG63846.1"/>
    <property type="molecule type" value="Genomic_DNA"/>
</dbReference>
<dbReference type="OrthoDB" id="7260751at2"/>
<dbReference type="KEGG" id="mes:Meso_2462"/>
<comment type="similarity">
    <text evidence="1">Belongs to the LysR transcriptional regulatory family.</text>
</comment>
<keyword evidence="4" id="KW-0804">Transcription</keyword>
<keyword evidence="2" id="KW-0805">Transcription regulation</keyword>
<dbReference type="GO" id="GO:0003700">
    <property type="term" value="F:DNA-binding transcription factor activity"/>
    <property type="evidence" value="ECO:0007669"/>
    <property type="project" value="InterPro"/>
</dbReference>
<reference evidence="6" key="1">
    <citation type="submission" date="2006-06" db="EMBL/GenBank/DDBJ databases">
        <title>Complete sequence of chromosome of Chelativorans sp. BNC1.</title>
        <authorList>
            <consortium name="US DOE Joint Genome Institute"/>
            <person name="Copeland A."/>
            <person name="Lucas S."/>
            <person name="Lapidus A."/>
            <person name="Barry K."/>
            <person name="Detter J.C."/>
            <person name="Glavina del Rio T."/>
            <person name="Hammon N."/>
            <person name="Israni S."/>
            <person name="Dalin E."/>
            <person name="Tice H."/>
            <person name="Pitluck S."/>
            <person name="Chertkov O."/>
            <person name="Brettin T."/>
            <person name="Bruce D."/>
            <person name="Han C."/>
            <person name="Tapia R."/>
            <person name="Gilna P."/>
            <person name="Schmutz J."/>
            <person name="Larimer F."/>
            <person name="Land M."/>
            <person name="Hauser L."/>
            <person name="Kyrpides N."/>
            <person name="Mikhailova N."/>
            <person name="Richardson P."/>
        </authorList>
    </citation>
    <scope>NUCLEOTIDE SEQUENCE</scope>
    <source>
        <strain evidence="6">BNC1</strain>
    </source>
</reference>
<dbReference type="Pfam" id="PF00126">
    <property type="entry name" value="HTH_1"/>
    <property type="match status" value="1"/>
</dbReference>
<dbReference type="PROSITE" id="PS50931">
    <property type="entry name" value="HTH_LYSR"/>
    <property type="match status" value="1"/>
</dbReference>
<evidence type="ECO:0000256" key="2">
    <source>
        <dbReference type="ARBA" id="ARBA00023015"/>
    </source>
</evidence>
<dbReference type="PRINTS" id="PR00039">
    <property type="entry name" value="HTHLYSR"/>
</dbReference>
<dbReference type="Gene3D" id="3.40.190.10">
    <property type="entry name" value="Periplasmic binding protein-like II"/>
    <property type="match status" value="2"/>
</dbReference>
<dbReference type="PANTHER" id="PTHR30346:SF28">
    <property type="entry name" value="HTH-TYPE TRANSCRIPTIONAL REGULATOR CYNR"/>
    <property type="match status" value="1"/>
</dbReference>
<evidence type="ECO:0000256" key="1">
    <source>
        <dbReference type="ARBA" id="ARBA00009437"/>
    </source>
</evidence>
<feature type="domain" description="HTH lysR-type" evidence="5">
    <location>
        <begin position="1"/>
        <end position="58"/>
    </location>
</feature>
<dbReference type="HOGENOM" id="CLU_039613_6_4_5"/>
<dbReference type="SUPFAM" id="SSF46785">
    <property type="entry name" value="Winged helix' DNA-binding domain"/>
    <property type="match status" value="1"/>
</dbReference>
<evidence type="ECO:0000256" key="3">
    <source>
        <dbReference type="ARBA" id="ARBA00023125"/>
    </source>
</evidence>
<dbReference type="InterPro" id="IPR000847">
    <property type="entry name" value="LysR_HTH_N"/>
</dbReference>
<keyword evidence="3" id="KW-0238">DNA-binding</keyword>
<sequence>MEMHEIRYFLAASRTLNFHRAAELAHVTQPALTRAIQKLEAELGGLLFYRERNHVQLTDFGCVMRSHLEEVVRRSEVAKETARDFLKLEAALLKLGVMCTIGPLRFVGFLNAFHQTNPSVGVTVVEGVPSRLAALLLEGKLDVALMAQPQPFDERLRTEPIYAERFGLAFCTGHPFEKRNTLHLSDVECAPYLDRINCEYSDNIGALCSERGIRITVAYRSEREDWIMAMVAAGMGICFSPEFSACLPGVCHRPVADPEIVRKVSLVSVAGRVPSPAVKAFREAVCNYDWTQPR</sequence>
<evidence type="ECO:0000313" key="6">
    <source>
        <dbReference type="EMBL" id="ABG63846.1"/>
    </source>
</evidence>
<dbReference type="eggNOG" id="COG0583">
    <property type="taxonomic scope" value="Bacteria"/>
</dbReference>
<name>Q11FH9_CHESB</name>
<dbReference type="STRING" id="266779.Meso_2462"/>
<dbReference type="SUPFAM" id="SSF53850">
    <property type="entry name" value="Periplasmic binding protein-like II"/>
    <property type="match status" value="1"/>
</dbReference>
<dbReference type="Gene3D" id="1.10.10.10">
    <property type="entry name" value="Winged helix-like DNA-binding domain superfamily/Winged helix DNA-binding domain"/>
    <property type="match status" value="1"/>
</dbReference>
<dbReference type="InterPro" id="IPR036388">
    <property type="entry name" value="WH-like_DNA-bd_sf"/>
</dbReference>
<dbReference type="InterPro" id="IPR005119">
    <property type="entry name" value="LysR_subst-bd"/>
</dbReference>